<accession>A0A1H0SQS7</accession>
<dbReference type="AlphaFoldDB" id="A0A1H0SQS7"/>
<reference evidence="3" key="1">
    <citation type="submission" date="2016-10" db="EMBL/GenBank/DDBJ databases">
        <authorList>
            <person name="Varghese N."/>
            <person name="Submissions S."/>
        </authorList>
    </citation>
    <scope>NUCLEOTIDE SEQUENCE [LARGE SCALE GENOMIC DNA]</scope>
    <source>
        <strain evidence="3">IBRC-M 10655</strain>
    </source>
</reference>
<evidence type="ECO:0000313" key="3">
    <source>
        <dbReference type="Proteomes" id="UP000199651"/>
    </source>
</evidence>
<keyword evidence="3" id="KW-1185">Reference proteome</keyword>
<organism evidence="2 3">
    <name type="scientific">Actinokineospora alba</name>
    <dbReference type="NCBI Taxonomy" id="504798"/>
    <lineage>
        <taxon>Bacteria</taxon>
        <taxon>Bacillati</taxon>
        <taxon>Actinomycetota</taxon>
        <taxon>Actinomycetes</taxon>
        <taxon>Pseudonocardiales</taxon>
        <taxon>Pseudonocardiaceae</taxon>
        <taxon>Actinokineospora</taxon>
    </lineage>
</organism>
<dbReference type="STRING" id="504798.SAMN05421871_11498"/>
<evidence type="ECO:0008006" key="4">
    <source>
        <dbReference type="Google" id="ProtNLM"/>
    </source>
</evidence>
<sequence>MNWGLTVKRSLSVVRSAALIGLTVALLATPAAIAVAAPVAPAGTAQEGTTQVEPTPGEKAAKEFEDASIAIAAAAKAAKDAAVAAKTPAEATAAKDAALKVKADAAKLNTAINAFLDNAGAETHEVRIKALQALERARTAAGVADEAIAIAEPKINPQPDPEPEPEPSLIFVSADEARRGEFIAVGVFCGEGEAGNFHSDAITFDTSTLFREDQAWGIGGNVKSDATPGTHSVTATCGDEKLTTSFKVLADPAVQATPPKADDVRRKTVIRPKGRIETGGGATAGQFV</sequence>
<dbReference type="EMBL" id="FNJB01000009">
    <property type="protein sequence ID" value="SDP44084.1"/>
    <property type="molecule type" value="Genomic_DNA"/>
</dbReference>
<name>A0A1H0SQS7_9PSEU</name>
<proteinExistence type="predicted"/>
<feature type="signal peptide" evidence="1">
    <location>
        <begin position="1"/>
        <end position="36"/>
    </location>
</feature>
<gene>
    <name evidence="2" type="ORF">SAMN05192558_10948</name>
</gene>
<evidence type="ECO:0000313" key="2">
    <source>
        <dbReference type="EMBL" id="SDP44084.1"/>
    </source>
</evidence>
<dbReference type="Proteomes" id="UP000199651">
    <property type="component" value="Unassembled WGS sequence"/>
</dbReference>
<protein>
    <recommendedName>
        <fullName evidence="4">Ig-like domain (Group 3)</fullName>
    </recommendedName>
</protein>
<evidence type="ECO:0000256" key="1">
    <source>
        <dbReference type="SAM" id="SignalP"/>
    </source>
</evidence>
<feature type="chain" id="PRO_5011753462" description="Ig-like domain (Group 3)" evidence="1">
    <location>
        <begin position="37"/>
        <end position="288"/>
    </location>
</feature>
<keyword evidence="1" id="KW-0732">Signal</keyword>